<organism evidence="1 2">
    <name type="scientific">Nezara viridula</name>
    <name type="common">Southern green stink bug</name>
    <name type="synonym">Cimex viridulus</name>
    <dbReference type="NCBI Taxonomy" id="85310"/>
    <lineage>
        <taxon>Eukaryota</taxon>
        <taxon>Metazoa</taxon>
        <taxon>Ecdysozoa</taxon>
        <taxon>Arthropoda</taxon>
        <taxon>Hexapoda</taxon>
        <taxon>Insecta</taxon>
        <taxon>Pterygota</taxon>
        <taxon>Neoptera</taxon>
        <taxon>Paraneoptera</taxon>
        <taxon>Hemiptera</taxon>
        <taxon>Heteroptera</taxon>
        <taxon>Panheteroptera</taxon>
        <taxon>Pentatomomorpha</taxon>
        <taxon>Pentatomoidea</taxon>
        <taxon>Pentatomidae</taxon>
        <taxon>Pentatominae</taxon>
        <taxon>Nezara</taxon>
    </lineage>
</organism>
<sequence>MLEPVGHNKGPVKIPGIPFLLAPLREKTRLILRIINGNGKQGYAKDPGRKQISSQCRARYPPCQDPGGCGPDHRYRKRSFRPEAVVLHEWENMAIDNADKDAPLITSLQMLFIHESCLLYE</sequence>
<name>A0A9P0H901_NEZVI</name>
<dbReference type="Proteomes" id="UP001152798">
    <property type="component" value="Chromosome 4"/>
</dbReference>
<keyword evidence="2" id="KW-1185">Reference proteome</keyword>
<proteinExistence type="predicted"/>
<evidence type="ECO:0000313" key="1">
    <source>
        <dbReference type="EMBL" id="CAH1397627.1"/>
    </source>
</evidence>
<dbReference type="EMBL" id="OV725080">
    <property type="protein sequence ID" value="CAH1397627.1"/>
    <property type="molecule type" value="Genomic_DNA"/>
</dbReference>
<accession>A0A9P0H901</accession>
<reference evidence="1" key="1">
    <citation type="submission" date="2022-01" db="EMBL/GenBank/DDBJ databases">
        <authorList>
            <person name="King R."/>
        </authorList>
    </citation>
    <scope>NUCLEOTIDE SEQUENCE</scope>
</reference>
<dbReference type="AlphaFoldDB" id="A0A9P0H901"/>
<gene>
    <name evidence="1" type="ORF">NEZAVI_LOCUS7414</name>
</gene>
<evidence type="ECO:0000313" key="2">
    <source>
        <dbReference type="Proteomes" id="UP001152798"/>
    </source>
</evidence>
<protein>
    <submittedName>
        <fullName evidence="1">Uncharacterized protein</fullName>
    </submittedName>
</protein>